<protein>
    <submittedName>
        <fullName evidence="5">Formylglycine-generating enzyme required for sulfatase activity</fullName>
    </submittedName>
</protein>
<feature type="domain" description="PEGA" evidence="4">
    <location>
        <begin position="199"/>
        <end position="258"/>
    </location>
</feature>
<dbReference type="Proteomes" id="UP000295341">
    <property type="component" value="Unassembled WGS sequence"/>
</dbReference>
<keyword evidence="2" id="KW-0472">Membrane</keyword>
<feature type="region of interest" description="Disordered" evidence="1">
    <location>
        <begin position="1"/>
        <end position="28"/>
    </location>
</feature>
<dbReference type="InterPro" id="IPR016187">
    <property type="entry name" value="CTDL_fold"/>
</dbReference>
<dbReference type="EMBL" id="SOBT01000008">
    <property type="protein sequence ID" value="TDU31568.1"/>
    <property type="molecule type" value="Genomic_DNA"/>
</dbReference>
<dbReference type="Gene3D" id="3.90.1580.10">
    <property type="entry name" value="paralog of FGE (formylglycine-generating enzyme)"/>
    <property type="match status" value="1"/>
</dbReference>
<organism evidence="5 6">
    <name type="scientific">Panacagrimonas perspica</name>
    <dbReference type="NCBI Taxonomy" id="381431"/>
    <lineage>
        <taxon>Bacteria</taxon>
        <taxon>Pseudomonadati</taxon>
        <taxon>Pseudomonadota</taxon>
        <taxon>Gammaproteobacteria</taxon>
        <taxon>Nevskiales</taxon>
        <taxon>Nevskiaceae</taxon>
        <taxon>Panacagrimonas</taxon>
    </lineage>
</organism>
<dbReference type="Pfam" id="PF08308">
    <property type="entry name" value="PEGA"/>
    <property type="match status" value="3"/>
</dbReference>
<feature type="domain" description="PEGA" evidence="4">
    <location>
        <begin position="136"/>
        <end position="184"/>
    </location>
</feature>
<feature type="transmembrane region" description="Helical" evidence="2">
    <location>
        <begin position="36"/>
        <end position="58"/>
    </location>
</feature>
<evidence type="ECO:0000256" key="2">
    <source>
        <dbReference type="SAM" id="Phobius"/>
    </source>
</evidence>
<keyword evidence="2" id="KW-1133">Transmembrane helix</keyword>
<dbReference type="AlphaFoldDB" id="A0A4R7PC34"/>
<dbReference type="RefSeq" id="WP_133880140.1">
    <property type="nucleotide sequence ID" value="NZ_MWIN01000012.1"/>
</dbReference>
<feature type="compositionally biased region" description="Basic and acidic residues" evidence="1">
    <location>
        <begin position="1"/>
        <end position="11"/>
    </location>
</feature>
<evidence type="ECO:0000256" key="1">
    <source>
        <dbReference type="SAM" id="MobiDB-lite"/>
    </source>
</evidence>
<name>A0A4R7PC34_9GAMM</name>
<evidence type="ECO:0000313" key="6">
    <source>
        <dbReference type="Proteomes" id="UP000295341"/>
    </source>
</evidence>
<dbReference type="InterPro" id="IPR042095">
    <property type="entry name" value="SUMF_sf"/>
</dbReference>
<evidence type="ECO:0000259" key="4">
    <source>
        <dbReference type="Pfam" id="PF08308"/>
    </source>
</evidence>
<sequence>MSDPQRRDAADGRIAAVPYRPPGSAAPARSRNGFPLLPVLLGGLLLFAALVGAFFFFARSVQFEIVPAGARLSLDGGVGISMGSGYLVLPGEARLRAKADGYEDLAADVVIGDEPQQKLRFEMTRLPGSLTLITEPAAEVFIDGNPRGSTPMPALELAAGTHQLLLRAPRYQAHQAELKIEGGGVAQTLKIDLVPGWAPVSLRSKPSGAAILVDGQPQGLTPQTLELGAGVHAISLQLAGYATWRDSITVTANQPLNLAEARLLPAEGVVRLSSTPSGASVRVGKDFRGQTPIELRLAPGKTHLIQLSAPGHKAAERSVEVSADDSQSLNLALEPILGSIALDVQPADAAVKIDGRPVAAGTTRLDLVTVAHTIEATKSGYAPWSGSVTPRPGLEQRVEIRLNSEAEARAARNPAKLTSKGGPNLVLVQPGSYVMGTPRGEQGRQSNEAQRPVKLSRAYYLSTTEITNQQFRRFAAAHSSGIIRRETLDNERQPVARVTWMEAARYCNWLSQQDGLPAAYREDGATMQLVQPLTTGYRLPSEAEWEWAARHAGGNSAQRYSWGSGFPPPPKSGNFADPTAESVAPQVLDGYEDGYAAASPVATYPANALGLFDLGGNVAEWMHDLYDATLPINPPEAVDPFGAATGTDHVIRGSSWLHGRLVELRLAFRDMGHDERPDLGFRVARYAE</sequence>
<feature type="domain" description="Sulfatase-modifying factor enzyme-like" evidence="3">
    <location>
        <begin position="423"/>
        <end position="685"/>
    </location>
</feature>
<feature type="domain" description="PEGA" evidence="4">
    <location>
        <begin position="268"/>
        <end position="335"/>
    </location>
</feature>
<gene>
    <name evidence="5" type="ORF">DFR24_0938</name>
</gene>
<dbReference type="OrthoDB" id="9768004at2"/>
<dbReference type="InterPro" id="IPR005532">
    <property type="entry name" value="SUMF_dom"/>
</dbReference>
<dbReference type="PANTHER" id="PTHR36194">
    <property type="entry name" value="S-LAYER-LIKE PROTEIN"/>
    <property type="match status" value="1"/>
</dbReference>
<evidence type="ECO:0000313" key="5">
    <source>
        <dbReference type="EMBL" id="TDU31568.1"/>
    </source>
</evidence>
<dbReference type="InterPro" id="IPR013229">
    <property type="entry name" value="PEGA"/>
</dbReference>
<proteinExistence type="predicted"/>
<evidence type="ECO:0000259" key="3">
    <source>
        <dbReference type="Pfam" id="PF03781"/>
    </source>
</evidence>
<dbReference type="Pfam" id="PF03781">
    <property type="entry name" value="FGE-sulfatase"/>
    <property type="match status" value="1"/>
</dbReference>
<reference evidence="5 6" key="1">
    <citation type="submission" date="2019-03" db="EMBL/GenBank/DDBJ databases">
        <title>Genomic Encyclopedia of Type Strains, Phase IV (KMG-IV): sequencing the most valuable type-strain genomes for metagenomic binning, comparative biology and taxonomic classification.</title>
        <authorList>
            <person name="Goeker M."/>
        </authorList>
    </citation>
    <scope>NUCLEOTIDE SEQUENCE [LARGE SCALE GENOMIC DNA]</scope>
    <source>
        <strain evidence="5 6">DSM 26377</strain>
    </source>
</reference>
<comment type="caution">
    <text evidence="5">The sequence shown here is derived from an EMBL/GenBank/DDBJ whole genome shotgun (WGS) entry which is preliminary data.</text>
</comment>
<dbReference type="PANTHER" id="PTHR36194:SF1">
    <property type="entry name" value="S-LAYER-LIKE PROTEIN"/>
    <property type="match status" value="1"/>
</dbReference>
<keyword evidence="6" id="KW-1185">Reference proteome</keyword>
<dbReference type="SUPFAM" id="SSF56436">
    <property type="entry name" value="C-type lectin-like"/>
    <property type="match status" value="1"/>
</dbReference>
<keyword evidence="2" id="KW-0812">Transmembrane</keyword>
<accession>A0A4R7PC34</accession>